<dbReference type="Gene3D" id="3.10.580.10">
    <property type="entry name" value="CBS-domain"/>
    <property type="match status" value="2"/>
</dbReference>
<reference evidence="5" key="1">
    <citation type="journal article" date="2019" name="Int. J. Syst. Evol. Microbiol.">
        <title>The Global Catalogue of Microorganisms (GCM) 10K type strain sequencing project: providing services to taxonomists for standard genome sequencing and annotation.</title>
        <authorList>
            <consortium name="The Broad Institute Genomics Platform"/>
            <consortium name="The Broad Institute Genome Sequencing Center for Infectious Disease"/>
            <person name="Wu L."/>
            <person name="Ma J."/>
        </authorList>
    </citation>
    <scope>NUCLEOTIDE SEQUENCE [LARGE SCALE GENOMIC DNA]</scope>
    <source>
        <strain evidence="5">JCM 18303</strain>
    </source>
</reference>
<proteinExistence type="predicted"/>
<keyword evidence="1 2" id="KW-0129">CBS domain</keyword>
<keyword evidence="5" id="KW-1185">Reference proteome</keyword>
<organism evidence="4 5">
    <name type="scientific">Pseudonocardia eucalypti</name>
    <dbReference type="NCBI Taxonomy" id="648755"/>
    <lineage>
        <taxon>Bacteria</taxon>
        <taxon>Bacillati</taxon>
        <taxon>Actinomycetota</taxon>
        <taxon>Actinomycetes</taxon>
        <taxon>Pseudonocardiales</taxon>
        <taxon>Pseudonocardiaceae</taxon>
        <taxon>Pseudonocardia</taxon>
    </lineage>
</organism>
<comment type="caution">
    <text evidence="4">The sequence shown here is derived from an EMBL/GenBank/DDBJ whole genome shotgun (WGS) entry which is preliminary data.</text>
</comment>
<dbReference type="InterPro" id="IPR046342">
    <property type="entry name" value="CBS_dom_sf"/>
</dbReference>
<evidence type="ECO:0000259" key="3">
    <source>
        <dbReference type="PROSITE" id="PS51371"/>
    </source>
</evidence>
<dbReference type="EMBL" id="BAABJP010000002">
    <property type="protein sequence ID" value="GAA5147363.1"/>
    <property type="molecule type" value="Genomic_DNA"/>
</dbReference>
<evidence type="ECO:0000313" key="5">
    <source>
        <dbReference type="Proteomes" id="UP001428817"/>
    </source>
</evidence>
<dbReference type="PANTHER" id="PTHR43080">
    <property type="entry name" value="CBS DOMAIN-CONTAINING PROTEIN CBSX3, MITOCHONDRIAL"/>
    <property type="match status" value="1"/>
</dbReference>
<evidence type="ECO:0000256" key="1">
    <source>
        <dbReference type="ARBA" id="ARBA00023122"/>
    </source>
</evidence>
<feature type="domain" description="CBS" evidence="3">
    <location>
        <begin position="1"/>
        <end position="57"/>
    </location>
</feature>
<dbReference type="SMART" id="SM00116">
    <property type="entry name" value="CBS"/>
    <property type="match status" value="4"/>
</dbReference>
<evidence type="ECO:0000313" key="4">
    <source>
        <dbReference type="EMBL" id="GAA5147363.1"/>
    </source>
</evidence>
<dbReference type="Pfam" id="PF00571">
    <property type="entry name" value="CBS"/>
    <property type="match status" value="4"/>
</dbReference>
<dbReference type="RefSeq" id="WP_185060929.1">
    <property type="nucleotide sequence ID" value="NZ_BAABJP010000002.1"/>
</dbReference>
<dbReference type="InterPro" id="IPR000644">
    <property type="entry name" value="CBS_dom"/>
</dbReference>
<feature type="domain" description="CBS" evidence="3">
    <location>
        <begin position="182"/>
        <end position="239"/>
    </location>
</feature>
<name>A0ABP9PKU5_9PSEU</name>
<evidence type="ECO:0000256" key="2">
    <source>
        <dbReference type="PROSITE-ProRule" id="PRU00703"/>
    </source>
</evidence>
<accession>A0ABP9PKU5</accession>
<gene>
    <name evidence="4" type="ORF">GCM10023321_08180</name>
</gene>
<feature type="domain" description="CBS" evidence="3">
    <location>
        <begin position="66"/>
        <end position="122"/>
    </location>
</feature>
<sequence>MTRRVIAARAQTPIARAVQLLVGHRFSAVPVVDEHNRLIGILSTADLLRELHNRRALLHDTVGAVMNTEVLYMSPEANVGVLAHRLRTYGDLRVMPIVEHDVLVGVVTRADLLRHRPRGGKLGRLALRCIYPFHAPTRPPLAPDLASRPAGHLAGAGRDLVVASTDITPGAGTTPLRARDVMTSSGLVTVTEQTPTEQAARLLINNRFTALPVVDRRNHLVGIISEADLVHDPLDARRTAHSPTVGGAMTSDVLACSPDTDFDELCRLLSDGGLATLPIVEHDQIVGIVSRADLLRHQQHAPG</sequence>
<feature type="domain" description="CBS" evidence="3">
    <location>
        <begin position="249"/>
        <end position="303"/>
    </location>
</feature>
<dbReference type="PROSITE" id="PS51371">
    <property type="entry name" value="CBS"/>
    <property type="match status" value="4"/>
</dbReference>
<dbReference type="SUPFAM" id="SSF54631">
    <property type="entry name" value="CBS-domain pair"/>
    <property type="match status" value="2"/>
</dbReference>
<dbReference type="PANTHER" id="PTHR43080:SF26">
    <property type="entry name" value="REGULATORY PROTEIN"/>
    <property type="match status" value="1"/>
</dbReference>
<dbReference type="Proteomes" id="UP001428817">
    <property type="component" value="Unassembled WGS sequence"/>
</dbReference>
<dbReference type="InterPro" id="IPR051257">
    <property type="entry name" value="Diverse_CBS-Domain"/>
</dbReference>
<protein>
    <recommendedName>
        <fullName evidence="3">CBS domain-containing protein</fullName>
    </recommendedName>
</protein>